<protein>
    <submittedName>
        <fullName evidence="2">Uncharacterized protein</fullName>
    </submittedName>
</protein>
<name>A0ABU5J602_9ACTN</name>
<dbReference type="EMBL" id="JAXOTQ010000001">
    <property type="protein sequence ID" value="MDZ5488021.1"/>
    <property type="molecule type" value="Genomic_DNA"/>
</dbReference>
<evidence type="ECO:0000313" key="3">
    <source>
        <dbReference type="Proteomes" id="UP001290101"/>
    </source>
</evidence>
<feature type="region of interest" description="Disordered" evidence="1">
    <location>
        <begin position="47"/>
        <end position="76"/>
    </location>
</feature>
<comment type="caution">
    <text evidence="2">The sequence shown here is derived from an EMBL/GenBank/DDBJ whole genome shotgun (WGS) entry which is preliminary data.</text>
</comment>
<reference evidence="2 3" key="1">
    <citation type="submission" date="2023-12" db="EMBL/GenBank/DDBJ databases">
        <title>Micromonospora sp. nov., isolated from Atacama Desert.</title>
        <authorList>
            <person name="Carro L."/>
            <person name="Golinska P."/>
            <person name="Klenk H.-P."/>
            <person name="Goodfellow M."/>
        </authorList>
    </citation>
    <scope>NUCLEOTIDE SEQUENCE [LARGE SCALE GENOMIC DNA]</scope>
    <source>
        <strain evidence="2 3">4G53</strain>
    </source>
</reference>
<keyword evidence="3" id="KW-1185">Reference proteome</keyword>
<evidence type="ECO:0000256" key="1">
    <source>
        <dbReference type="SAM" id="MobiDB-lite"/>
    </source>
</evidence>
<sequence>MGGVGAAGTDQLVAAAEFDDAAVLQHRAPVRGVRGVEPVGDSMTVRPVSTAASARSVRREPLPGGADALPRGSGGT</sequence>
<proteinExistence type="predicted"/>
<accession>A0ABU5J602</accession>
<dbReference type="Proteomes" id="UP001290101">
    <property type="component" value="Unassembled WGS sequence"/>
</dbReference>
<gene>
    <name evidence="2" type="ORF">U2F25_00845</name>
</gene>
<organism evidence="2 3">
    <name type="scientific">Micromonospora sicca</name>
    <dbReference type="NCBI Taxonomy" id="2202420"/>
    <lineage>
        <taxon>Bacteria</taxon>
        <taxon>Bacillati</taxon>
        <taxon>Actinomycetota</taxon>
        <taxon>Actinomycetes</taxon>
        <taxon>Micromonosporales</taxon>
        <taxon>Micromonosporaceae</taxon>
        <taxon>Micromonospora</taxon>
    </lineage>
</organism>
<evidence type="ECO:0000313" key="2">
    <source>
        <dbReference type="EMBL" id="MDZ5488021.1"/>
    </source>
</evidence>